<proteinExistence type="predicted"/>
<dbReference type="Proteomes" id="UP001521137">
    <property type="component" value="Unassembled WGS sequence"/>
</dbReference>
<sequence>MFIVFSHHSLAADGKLIGTAGLSQVEGSGGGGLVPWATLSGYDSQDQMSVNVFTTQVDLDDYRLNVVGINASFYDRVEISAAQHRFDLKTLGGDIKQNVFGVKYKLYGDVVYSTWPQISAGLQHKQLQDGTIAQAVGAQNNSSGTDYYLAATKVHLGAIAGYNAVWNLTARATKANEMGLLGFGGVNNNSYQVMLEASAGILFSRHLAVGVEYRQKPDNLGLGEDDWTDFFVSYIPTKSVNVTLAWANLGTIAGAEKQQGIYLSLNGQVW</sequence>
<dbReference type="EMBL" id="JAKGAS010000007">
    <property type="protein sequence ID" value="MCF2949208.1"/>
    <property type="molecule type" value="Genomic_DNA"/>
</dbReference>
<protein>
    <submittedName>
        <fullName evidence="1">DUF3034 family protein</fullName>
    </submittedName>
</protein>
<dbReference type="RefSeq" id="WP_235313399.1">
    <property type="nucleotide sequence ID" value="NZ_JAKGAS010000007.1"/>
</dbReference>
<keyword evidence="2" id="KW-1185">Reference proteome</keyword>
<organism evidence="1 2">
    <name type="scientific">Paraglaciecola algarum</name>
    <dbReference type="NCBI Taxonomy" id="3050085"/>
    <lineage>
        <taxon>Bacteria</taxon>
        <taxon>Pseudomonadati</taxon>
        <taxon>Pseudomonadota</taxon>
        <taxon>Gammaproteobacteria</taxon>
        <taxon>Alteromonadales</taxon>
        <taxon>Alteromonadaceae</taxon>
        <taxon>Paraglaciecola</taxon>
    </lineage>
</organism>
<dbReference type="Pfam" id="PF11231">
    <property type="entry name" value="DUF3034"/>
    <property type="match status" value="1"/>
</dbReference>
<name>A0ABS9DB19_9ALTE</name>
<dbReference type="InterPro" id="IPR021393">
    <property type="entry name" value="DUF3034"/>
</dbReference>
<evidence type="ECO:0000313" key="2">
    <source>
        <dbReference type="Proteomes" id="UP001521137"/>
    </source>
</evidence>
<accession>A0ABS9DB19</accession>
<comment type="caution">
    <text evidence="1">The sequence shown here is derived from an EMBL/GenBank/DDBJ whole genome shotgun (WGS) entry which is preliminary data.</text>
</comment>
<gene>
    <name evidence="1" type="ORF">L0668_13895</name>
</gene>
<reference evidence="1 2" key="1">
    <citation type="submission" date="2022-01" db="EMBL/GenBank/DDBJ databases">
        <title>Paraglaciecola sp. G1-23.</title>
        <authorList>
            <person name="Jin M.S."/>
            <person name="Han D.M."/>
            <person name="Kim H.M."/>
            <person name="Jeon C.O."/>
        </authorList>
    </citation>
    <scope>NUCLEOTIDE SEQUENCE [LARGE SCALE GENOMIC DNA]</scope>
    <source>
        <strain evidence="1 2">G1-23</strain>
    </source>
</reference>
<evidence type="ECO:0000313" key="1">
    <source>
        <dbReference type="EMBL" id="MCF2949208.1"/>
    </source>
</evidence>